<gene>
    <name evidence="2" type="ORF">GXW78_25605</name>
</gene>
<protein>
    <submittedName>
        <fullName evidence="2">DUF3987 domain-containing protein</fullName>
    </submittedName>
</protein>
<reference evidence="3" key="1">
    <citation type="journal article" date="2021" name="Syst. Appl. Microbiol.">
        <title>Roseomonas hellenica sp. nov., isolated from roots of wild-growing Alkanna tinctoria.</title>
        <authorList>
            <person name="Rat A."/>
            <person name="Naranjo H.D."/>
            <person name="Lebbe L."/>
            <person name="Cnockaert M."/>
            <person name="Krigas N."/>
            <person name="Grigoriadou K."/>
            <person name="Maloupa E."/>
            <person name="Willems A."/>
        </authorList>
    </citation>
    <scope>NUCLEOTIDE SEQUENCE [LARGE SCALE GENOMIC DNA]</scope>
    <source>
        <strain evidence="3">LMG 31159</strain>
    </source>
</reference>
<dbReference type="Pfam" id="PF13148">
    <property type="entry name" value="DUF3987"/>
    <property type="match status" value="1"/>
</dbReference>
<proteinExistence type="predicted"/>
<keyword evidence="3" id="KW-1185">Reference proteome</keyword>
<feature type="compositionally biased region" description="Basic residues" evidence="1">
    <location>
        <begin position="221"/>
        <end position="236"/>
    </location>
</feature>
<dbReference type="RefSeq" id="WP_211871767.1">
    <property type="nucleotide sequence ID" value="NZ_JAAEDI010000039.1"/>
</dbReference>
<feature type="compositionally biased region" description="Gly residues" evidence="1">
    <location>
        <begin position="191"/>
        <end position="200"/>
    </location>
</feature>
<evidence type="ECO:0000313" key="2">
    <source>
        <dbReference type="EMBL" id="MBR0653058.1"/>
    </source>
</evidence>
<accession>A0ABS5EPU9</accession>
<dbReference type="Proteomes" id="UP000698752">
    <property type="component" value="Unassembled WGS sequence"/>
</dbReference>
<organism evidence="2 3">
    <name type="scientific">Neoroseomonas terrae</name>
    <dbReference type="NCBI Taxonomy" id="424799"/>
    <lineage>
        <taxon>Bacteria</taxon>
        <taxon>Pseudomonadati</taxon>
        <taxon>Pseudomonadota</taxon>
        <taxon>Alphaproteobacteria</taxon>
        <taxon>Acetobacterales</taxon>
        <taxon>Acetobacteraceae</taxon>
        <taxon>Neoroseomonas</taxon>
    </lineage>
</organism>
<feature type="compositionally biased region" description="Pro residues" evidence="1">
    <location>
        <begin position="171"/>
        <end position="185"/>
    </location>
</feature>
<name>A0ABS5EPU9_9PROT</name>
<comment type="caution">
    <text evidence="2">The sequence shown here is derived from an EMBL/GenBank/DDBJ whole genome shotgun (WGS) entry which is preliminary data.</text>
</comment>
<feature type="compositionally biased region" description="Basic residues" evidence="1">
    <location>
        <begin position="269"/>
        <end position="279"/>
    </location>
</feature>
<dbReference type="InterPro" id="IPR025048">
    <property type="entry name" value="DUF3987"/>
</dbReference>
<feature type="region of interest" description="Disordered" evidence="1">
    <location>
        <begin position="170"/>
        <end position="306"/>
    </location>
</feature>
<sequence length="306" mass="32706">MLDGIGMLARVLLVAPESTVGTRFYREAPEACATSLATYRRQLGALLRRAPATRADDNSVLAPHVMTLSPDARALWIRFSDHMEREAGPGGAFAPIRAWAAKAAEHAGRLAAALTLYADDEAMDVPADLMSCGIALAQHYALEMLRLACAARTSADLRLASRLLAWWQQRPTPPNPANPPNPAPAAPAGLGALGGLGGGYPSELKNAGQLAPASREGRGRDAHRRRRPRGRRRRWGRTGAALPGIGTSCHRTSSRSWKPRDCCRNYRQPYRRPASRRMRGPVPGRTPATSQGPAIVAPAAAGAGGR</sequence>
<dbReference type="EMBL" id="JAAEDI010000039">
    <property type="protein sequence ID" value="MBR0653058.1"/>
    <property type="molecule type" value="Genomic_DNA"/>
</dbReference>
<feature type="compositionally biased region" description="Low complexity" evidence="1">
    <location>
        <begin position="292"/>
        <end position="306"/>
    </location>
</feature>
<evidence type="ECO:0000313" key="3">
    <source>
        <dbReference type="Proteomes" id="UP000698752"/>
    </source>
</evidence>
<evidence type="ECO:0000256" key="1">
    <source>
        <dbReference type="SAM" id="MobiDB-lite"/>
    </source>
</evidence>